<organism evidence="1 2">
    <name type="scientific">Caulobacter phage Sansa</name>
    <dbReference type="NCBI Taxonomy" id="1675600"/>
    <lineage>
        <taxon>Viruses</taxon>
        <taxon>Duplodnaviria</taxon>
        <taxon>Heunggongvirae</taxon>
        <taxon>Uroviricota</taxon>
        <taxon>Caudoviricetes</taxon>
        <taxon>Sansavirus</taxon>
        <taxon>Sansavirus sansa</taxon>
        <taxon>Caulobacter virus Sansa</taxon>
    </lineage>
</organism>
<protein>
    <submittedName>
        <fullName evidence="1">Uncharacterized protein</fullName>
    </submittedName>
</protein>
<keyword evidence="2" id="KW-1185">Reference proteome</keyword>
<evidence type="ECO:0000313" key="2">
    <source>
        <dbReference type="Proteomes" id="UP000225322"/>
    </source>
</evidence>
<sequence length="88" mass="10105">MTRVSGRYPRIPCVVFGCKCGATCYPPGVEIICPKHYRLVDKSLKRLRREIRRAFIKSGAGQSPSRWIFEDLLWRMIVEQATHRAAGI</sequence>
<evidence type="ECO:0000313" key="1">
    <source>
        <dbReference type="EMBL" id="AKU43463.1"/>
    </source>
</evidence>
<gene>
    <name evidence="1" type="ORF">CPT_Sansa59</name>
</gene>
<proteinExistence type="predicted"/>
<name>A0A0K1LMN8_9CAUD</name>
<dbReference type="Proteomes" id="UP000225322">
    <property type="component" value="Segment"/>
</dbReference>
<accession>A0A0K1LMN8</accession>
<dbReference type="EMBL" id="KT001913">
    <property type="protein sequence ID" value="AKU43463.1"/>
    <property type="molecule type" value="Genomic_DNA"/>
</dbReference>
<reference evidence="1 2" key="1">
    <citation type="journal article" date="2015" name="Genome Announc.">
        <title>Complete Genome Sequence of Caulobacter crescentus Siphophage Sansa.</title>
        <authorList>
            <person name="Vara L."/>
            <person name="Kane A.A."/>
            <person name="Cahill J.L."/>
            <person name="Rasche E.S."/>
            <person name="Kuty Everett G.F."/>
        </authorList>
    </citation>
    <scope>NUCLEOTIDE SEQUENCE [LARGE SCALE GENOMIC DNA]</scope>
</reference>